<evidence type="ECO:0000256" key="1">
    <source>
        <dbReference type="ARBA" id="ARBA00004167"/>
    </source>
</evidence>
<keyword evidence="6" id="KW-0256">Endoplasmic reticulum</keyword>
<dbReference type="Proteomes" id="UP001066276">
    <property type="component" value="Chromosome 5"/>
</dbReference>
<evidence type="ECO:0000256" key="14">
    <source>
        <dbReference type="ARBA" id="ARBA00040991"/>
    </source>
</evidence>
<dbReference type="GO" id="GO:0016020">
    <property type="term" value="C:membrane"/>
    <property type="evidence" value="ECO:0007669"/>
    <property type="project" value="UniProtKB-SubCell"/>
</dbReference>
<feature type="transmembrane region" description="Helical" evidence="16">
    <location>
        <begin position="167"/>
        <end position="187"/>
    </location>
</feature>
<keyword evidence="9" id="KW-0496">Mitochondrion</keyword>
<organism evidence="17 18">
    <name type="scientific">Pleurodeles waltl</name>
    <name type="common">Iberian ribbed newt</name>
    <dbReference type="NCBI Taxonomy" id="8319"/>
    <lineage>
        <taxon>Eukaryota</taxon>
        <taxon>Metazoa</taxon>
        <taxon>Chordata</taxon>
        <taxon>Craniata</taxon>
        <taxon>Vertebrata</taxon>
        <taxon>Euteleostomi</taxon>
        <taxon>Amphibia</taxon>
        <taxon>Batrachia</taxon>
        <taxon>Caudata</taxon>
        <taxon>Salamandroidea</taxon>
        <taxon>Salamandridae</taxon>
        <taxon>Pleurodelinae</taxon>
        <taxon>Pleurodeles</taxon>
    </lineage>
</organism>
<name>A0AAV7RTM5_PLEWA</name>
<gene>
    <name evidence="17" type="ORF">NDU88_007715</name>
</gene>
<dbReference type="SUPFAM" id="SSF48371">
    <property type="entry name" value="ARM repeat"/>
    <property type="match status" value="1"/>
</dbReference>
<proteinExistence type="inferred from homology"/>
<evidence type="ECO:0000256" key="8">
    <source>
        <dbReference type="ARBA" id="ARBA00023098"/>
    </source>
</evidence>
<evidence type="ECO:0000313" key="17">
    <source>
        <dbReference type="EMBL" id="KAJ1154976.1"/>
    </source>
</evidence>
<evidence type="ECO:0000256" key="2">
    <source>
        <dbReference type="ARBA" id="ARBA00004173"/>
    </source>
</evidence>
<keyword evidence="11" id="KW-0594">Phospholipid biosynthesis</keyword>
<dbReference type="GO" id="GO:0005739">
    <property type="term" value="C:mitochondrion"/>
    <property type="evidence" value="ECO:0007669"/>
    <property type="project" value="UniProtKB-SubCell"/>
</dbReference>
<evidence type="ECO:0000256" key="15">
    <source>
        <dbReference type="ARBA" id="ARBA00041701"/>
    </source>
</evidence>
<dbReference type="GO" id="GO:0008654">
    <property type="term" value="P:phospholipid biosynthetic process"/>
    <property type="evidence" value="ECO:0007669"/>
    <property type="project" value="UniProtKB-KW"/>
</dbReference>
<keyword evidence="12" id="KW-1208">Phospholipid metabolism</keyword>
<evidence type="ECO:0000256" key="7">
    <source>
        <dbReference type="ARBA" id="ARBA00022989"/>
    </source>
</evidence>
<sequence>MRELRAEPSQTLVRQRNASLTFPLLTEDIRGDRVSCREHLNAIFRRSCRAGTLELQDGYDFFLVRMCSNLHMRTRETIERQPTEHQKGQTITTGSNGFIHPERTAPVLRAVRTRRITNRETAQGGCVLQRIEETRQSTTCALHFSYFASRRYIGTIVFRYWKDIKKVAAITGSVFIGGCLFITYEVMSLKKRLTLDTRVVEQEKMKSYIYVQTIFPEPSELQGITNKARKELHQAVRKAIVASAKLFKTPVDETFSRLNVDVHEFALWLLLKKTQSNDKAVRLQAVQDLASNHHWHDYQYRTVAQACDMRTTIGLARSKDVDHRFFLPPPQLPKVDDKYSTEDELRHLLASMPQTEMDKCVQYFTSLALRESSQSLAAQRGGLWCFGGNGLPYAESLSSVPLEKVEIFYLQALVKHSKVATHCEKIVTSGGLQLLQRIYQLRPDSPKIRRNIVRIIGNLSLHERLHPAIVRSGWVSLLTEEMKSPHIIQCSHAARALANLDRDTVKERYPDGVYVLHPQCRTSQPIKADILFVHGLLGAAFKTWRQQDSDHPLDKKCPREMDDYAECWPKEWLAADIPALRIVSVEYDTHLSDWKKKCPDENYRKSIPYRSNELLNKLKAAGVGERPVIWVSHSMGGLLVKKMLLDASRNPDMKDLVKNTRGVLFYSVPHHGSRLAEYSVSARYLLFPSVEVKELSKDSPALKELNEDFVEFARENSYKVLSFAEMLPTRIGSVVKLHVVPVESAGLGIGELIPVDVNHLNICKPKKKDSFLYKRTLQFIQEALAEDLGSH</sequence>
<evidence type="ECO:0000256" key="11">
    <source>
        <dbReference type="ARBA" id="ARBA00023209"/>
    </source>
</evidence>
<evidence type="ECO:0000256" key="4">
    <source>
        <dbReference type="ARBA" id="ARBA00022516"/>
    </source>
</evidence>
<evidence type="ECO:0000256" key="10">
    <source>
        <dbReference type="ARBA" id="ARBA00023136"/>
    </source>
</evidence>
<reference evidence="17" key="1">
    <citation type="journal article" date="2022" name="bioRxiv">
        <title>Sequencing and chromosome-scale assembly of the giantPleurodeles waltlgenome.</title>
        <authorList>
            <person name="Brown T."/>
            <person name="Elewa A."/>
            <person name="Iarovenko S."/>
            <person name="Subramanian E."/>
            <person name="Araus A.J."/>
            <person name="Petzold A."/>
            <person name="Susuki M."/>
            <person name="Suzuki K.-i.T."/>
            <person name="Hayashi T."/>
            <person name="Toyoda A."/>
            <person name="Oliveira C."/>
            <person name="Osipova E."/>
            <person name="Leigh N.D."/>
            <person name="Simon A."/>
            <person name="Yun M.H."/>
        </authorList>
    </citation>
    <scope>NUCLEOTIDE SEQUENCE</scope>
    <source>
        <strain evidence="17">20211129_DDA</strain>
        <tissue evidence="17">Liver</tissue>
    </source>
</reference>
<keyword evidence="18" id="KW-1185">Reference proteome</keyword>
<dbReference type="GO" id="GO:0005783">
    <property type="term" value="C:endoplasmic reticulum"/>
    <property type="evidence" value="ECO:0007669"/>
    <property type="project" value="UniProtKB-SubCell"/>
</dbReference>
<dbReference type="Gene3D" id="3.40.50.1820">
    <property type="entry name" value="alpha/beta hydrolase"/>
    <property type="match status" value="1"/>
</dbReference>
<evidence type="ECO:0000256" key="6">
    <source>
        <dbReference type="ARBA" id="ARBA00022824"/>
    </source>
</evidence>
<keyword evidence="5 16" id="KW-0812">Transmembrane</keyword>
<dbReference type="PANTHER" id="PTHR48182:SF2">
    <property type="entry name" value="PROTEIN SERAC1"/>
    <property type="match status" value="1"/>
</dbReference>
<evidence type="ECO:0000256" key="9">
    <source>
        <dbReference type="ARBA" id="ARBA00023128"/>
    </source>
</evidence>
<dbReference type="InterPro" id="IPR052374">
    <property type="entry name" value="SERAC1"/>
</dbReference>
<accession>A0AAV7RTM5</accession>
<protein>
    <recommendedName>
        <fullName evidence="14">Protein SERAC1</fullName>
    </recommendedName>
    <alternativeName>
        <fullName evidence="15">Serine active site-containing protein 1</fullName>
    </alternativeName>
</protein>
<dbReference type="EMBL" id="JANPWB010000009">
    <property type="protein sequence ID" value="KAJ1154976.1"/>
    <property type="molecule type" value="Genomic_DNA"/>
</dbReference>
<keyword evidence="8" id="KW-0443">Lipid metabolism</keyword>
<keyword evidence="10 16" id="KW-0472">Membrane</keyword>
<evidence type="ECO:0000256" key="13">
    <source>
        <dbReference type="ARBA" id="ARBA00038024"/>
    </source>
</evidence>
<dbReference type="AlphaFoldDB" id="A0AAV7RTM5"/>
<dbReference type="InterPro" id="IPR016024">
    <property type="entry name" value="ARM-type_fold"/>
</dbReference>
<evidence type="ECO:0000313" key="18">
    <source>
        <dbReference type="Proteomes" id="UP001066276"/>
    </source>
</evidence>
<keyword evidence="4" id="KW-0444">Lipid biosynthesis</keyword>
<evidence type="ECO:0000256" key="12">
    <source>
        <dbReference type="ARBA" id="ARBA00023264"/>
    </source>
</evidence>
<comment type="similarity">
    <text evidence="13">Belongs to the SERAC1 family.</text>
</comment>
<dbReference type="InterPro" id="IPR029058">
    <property type="entry name" value="AB_hydrolase_fold"/>
</dbReference>
<keyword evidence="7 16" id="KW-1133">Transmembrane helix</keyword>
<dbReference type="SUPFAM" id="SSF53474">
    <property type="entry name" value="alpha/beta-Hydrolases"/>
    <property type="match status" value="1"/>
</dbReference>
<evidence type="ECO:0000256" key="3">
    <source>
        <dbReference type="ARBA" id="ARBA00004240"/>
    </source>
</evidence>
<dbReference type="Gene3D" id="1.25.10.10">
    <property type="entry name" value="Leucine-rich Repeat Variant"/>
    <property type="match status" value="1"/>
</dbReference>
<evidence type="ECO:0000256" key="5">
    <source>
        <dbReference type="ARBA" id="ARBA00022692"/>
    </source>
</evidence>
<dbReference type="InterPro" id="IPR011989">
    <property type="entry name" value="ARM-like"/>
</dbReference>
<comment type="subcellular location">
    <subcellularLocation>
        <location evidence="3">Endoplasmic reticulum</location>
    </subcellularLocation>
    <subcellularLocation>
        <location evidence="1">Membrane</location>
        <topology evidence="1">Single-pass membrane protein</topology>
    </subcellularLocation>
    <subcellularLocation>
        <location evidence="2">Mitochondrion</location>
    </subcellularLocation>
</comment>
<comment type="caution">
    <text evidence="17">The sequence shown here is derived from an EMBL/GenBank/DDBJ whole genome shotgun (WGS) entry which is preliminary data.</text>
</comment>
<evidence type="ECO:0000256" key="16">
    <source>
        <dbReference type="SAM" id="Phobius"/>
    </source>
</evidence>
<dbReference type="PANTHER" id="PTHR48182">
    <property type="entry name" value="PROTEIN SERAC1"/>
    <property type="match status" value="1"/>
</dbReference>